<name>A0AC61YYX5_BACIU</name>
<evidence type="ECO:0000313" key="1">
    <source>
        <dbReference type="EMBL" id="WGE08313.1"/>
    </source>
</evidence>
<gene>
    <name evidence="1" type="ORF">P5658_08055</name>
</gene>
<accession>A0AC61YYX5</accession>
<protein>
    <submittedName>
        <fullName evidence="1">AimR family lysis-lysogeny pheromone receptor</fullName>
    </submittedName>
</protein>
<dbReference type="EMBL" id="CP121756">
    <property type="protein sequence ID" value="WGE08313.1"/>
    <property type="molecule type" value="Genomic_DNA"/>
</dbReference>
<dbReference type="Proteomes" id="UP001217185">
    <property type="component" value="Chromosome"/>
</dbReference>
<keyword evidence="1" id="KW-0675">Receptor</keyword>
<proteinExistence type="predicted"/>
<evidence type="ECO:0000313" key="2">
    <source>
        <dbReference type="Proteomes" id="UP001217185"/>
    </source>
</evidence>
<reference evidence="1" key="1">
    <citation type="submission" date="2025-02" db="EMBL/GenBank/DDBJ databases">
        <title>Complete genome sequences of 52 Bacillus and Priestia strains isolated from West-African fermentations and 26 reference strains from the DSMZ collection.</title>
        <authorList>
            <person name="Wiedenbein E.S."/>
            <person name="Canoy T.S."/>
            <person name="Hui Y."/>
            <person name="Parkouda C."/>
            <person name="Dawende C."/>
            <person name="Ametefe E."/>
            <person name="Jespersen L."/>
            <person name="Nielsen D.S."/>
        </authorList>
    </citation>
    <scope>NUCLEOTIDE SEQUENCE</scope>
    <source>
        <strain evidence="1">PRO122</strain>
    </source>
</reference>
<sequence>MNEVATRDIRVHLKELIKSSGERQNTVAANIGISEGYLSKFLNGKEINFWMVRDIVQYLDSNNETELLRRYCLNGVKKKNYPAALEYCYAKRLFRVVETLIDEQIKRDGKSNIWSDIYKFILEFRLSDGNYEYIEGLKRFRPICHETKTLLQILEMYASFYNGRYELTLYQIENIKGLIKDISDPFLKLAYAARLEEVSVNIYLKQDNNIYKARESAHSLLKKNLSVNLNMTALYILALSYMNESYSLSYEHYIKCIKLLENFPDREDELIQNKEEITILQRYWNKEISEEFQVTGFAKALAKQTSLSSFYEHDYYKKYALLFDGIIEESAEKLLLSLYHFSQQRDQFRSNLPKIYLIKLGFNFNI</sequence>
<organism evidence="1 2">
    <name type="scientific">Bacillus subtilis</name>
    <dbReference type="NCBI Taxonomy" id="1423"/>
    <lineage>
        <taxon>Bacteria</taxon>
        <taxon>Bacillati</taxon>
        <taxon>Bacillota</taxon>
        <taxon>Bacilli</taxon>
        <taxon>Bacillales</taxon>
        <taxon>Bacillaceae</taxon>
        <taxon>Bacillus</taxon>
    </lineage>
</organism>